<evidence type="ECO:0000313" key="5">
    <source>
        <dbReference type="Proteomes" id="UP000886653"/>
    </source>
</evidence>
<gene>
    <name evidence="4" type="ORF">CROQUDRAFT_93652</name>
</gene>
<dbReference type="Pfam" id="PF00179">
    <property type="entry name" value="UQ_con"/>
    <property type="match status" value="1"/>
</dbReference>
<dbReference type="SMART" id="SM00212">
    <property type="entry name" value="UBCc"/>
    <property type="match status" value="1"/>
</dbReference>
<evidence type="ECO:0000313" key="4">
    <source>
        <dbReference type="EMBL" id="KAG0145533.1"/>
    </source>
</evidence>
<comment type="caution">
    <text evidence="4">The sequence shown here is derived from an EMBL/GenBank/DDBJ whole genome shotgun (WGS) entry which is preliminary data.</text>
</comment>
<dbReference type="OrthoDB" id="5596422at2759"/>
<dbReference type="Proteomes" id="UP000886653">
    <property type="component" value="Unassembled WGS sequence"/>
</dbReference>
<dbReference type="SUPFAM" id="SSF54495">
    <property type="entry name" value="UBC-like"/>
    <property type="match status" value="1"/>
</dbReference>
<evidence type="ECO:0000259" key="3">
    <source>
        <dbReference type="PROSITE" id="PS50127"/>
    </source>
</evidence>
<dbReference type="InterPro" id="IPR016135">
    <property type="entry name" value="UBQ-conjugating_enzyme/RWD"/>
</dbReference>
<dbReference type="CDD" id="cd23814">
    <property type="entry name" value="UEV_AKTIP"/>
    <property type="match status" value="1"/>
</dbReference>
<keyword evidence="1" id="KW-0833">Ubl conjugation pathway</keyword>
<dbReference type="Gene3D" id="3.10.110.10">
    <property type="entry name" value="Ubiquitin Conjugating Enzyme"/>
    <property type="match status" value="1"/>
</dbReference>
<dbReference type="PROSITE" id="PS50127">
    <property type="entry name" value="UBC_2"/>
    <property type="match status" value="1"/>
</dbReference>
<reference evidence="4" key="1">
    <citation type="submission" date="2013-11" db="EMBL/GenBank/DDBJ databases">
        <title>Genome sequence of the fusiform rust pathogen reveals effectors for host alternation and coevolution with pine.</title>
        <authorList>
            <consortium name="DOE Joint Genome Institute"/>
            <person name="Smith K."/>
            <person name="Pendleton A."/>
            <person name="Kubisiak T."/>
            <person name="Anderson C."/>
            <person name="Salamov A."/>
            <person name="Aerts A."/>
            <person name="Riley R."/>
            <person name="Clum A."/>
            <person name="Lindquist E."/>
            <person name="Ence D."/>
            <person name="Campbell M."/>
            <person name="Kronenberg Z."/>
            <person name="Feau N."/>
            <person name="Dhillon B."/>
            <person name="Hamelin R."/>
            <person name="Burleigh J."/>
            <person name="Smith J."/>
            <person name="Yandell M."/>
            <person name="Nelson C."/>
            <person name="Grigoriev I."/>
            <person name="Davis J."/>
        </authorList>
    </citation>
    <scope>NUCLEOTIDE SEQUENCE</scope>
    <source>
        <strain evidence="4">G11</strain>
    </source>
</reference>
<dbReference type="PANTHER" id="PTHR24067">
    <property type="entry name" value="UBIQUITIN-CONJUGATING ENZYME E2"/>
    <property type="match status" value="1"/>
</dbReference>
<dbReference type="InterPro" id="IPR050113">
    <property type="entry name" value="Ub_conjugating_enzyme"/>
</dbReference>
<feature type="region of interest" description="Disordered" evidence="2">
    <location>
        <begin position="193"/>
        <end position="212"/>
    </location>
</feature>
<dbReference type="AlphaFoldDB" id="A0A9P6NK61"/>
<proteinExistence type="predicted"/>
<name>A0A9P6NK61_9BASI</name>
<dbReference type="EMBL" id="MU167274">
    <property type="protein sequence ID" value="KAG0145533.1"/>
    <property type="molecule type" value="Genomic_DNA"/>
</dbReference>
<feature type="domain" description="UBC core" evidence="3">
    <location>
        <begin position="1"/>
        <end position="156"/>
    </location>
</feature>
<evidence type="ECO:0000256" key="2">
    <source>
        <dbReference type="SAM" id="MobiDB-lite"/>
    </source>
</evidence>
<dbReference type="InterPro" id="IPR000608">
    <property type="entry name" value="UBC"/>
</dbReference>
<sequence length="212" mass="24463">MSNLEITLEFASLRSPGHCPIGVWVIPSPTNVYLWEGVLFIHRGYYAGAIYRFIIDIPITYPNESPKIRFKTDCFHPLVDPNTGRFDIRSRFSNWRPHIDFIFHLLHFLKGSFKRAGLERLKNEDEVQNKEAFRLYRDQTQVFANLASQSAILSASSPSLESDSNESQLIKFSNLDDQEWQSIRTQILGHQTETNKTTNPKADVVTKKVHHT</sequence>
<keyword evidence="5" id="KW-1185">Reference proteome</keyword>
<protein>
    <recommendedName>
        <fullName evidence="3">UBC core domain-containing protein</fullName>
    </recommendedName>
</protein>
<organism evidence="4 5">
    <name type="scientific">Cronartium quercuum f. sp. fusiforme G11</name>
    <dbReference type="NCBI Taxonomy" id="708437"/>
    <lineage>
        <taxon>Eukaryota</taxon>
        <taxon>Fungi</taxon>
        <taxon>Dikarya</taxon>
        <taxon>Basidiomycota</taxon>
        <taxon>Pucciniomycotina</taxon>
        <taxon>Pucciniomycetes</taxon>
        <taxon>Pucciniales</taxon>
        <taxon>Coleosporiaceae</taxon>
        <taxon>Cronartium</taxon>
    </lineage>
</organism>
<accession>A0A9P6NK61</accession>
<evidence type="ECO:0000256" key="1">
    <source>
        <dbReference type="ARBA" id="ARBA00022786"/>
    </source>
</evidence>